<dbReference type="InterPro" id="IPR008929">
    <property type="entry name" value="Chondroitin_lyas"/>
</dbReference>
<dbReference type="RefSeq" id="WP_341635342.1">
    <property type="nucleotide sequence ID" value="NZ_JBANDX010000010.1"/>
</dbReference>
<dbReference type="SUPFAM" id="SSF48230">
    <property type="entry name" value="Chondroitin AC/alginate lyase"/>
    <property type="match status" value="1"/>
</dbReference>
<name>A0ABU9FT02_9VIBR</name>
<dbReference type="Proteomes" id="UP001377160">
    <property type="component" value="Unassembled WGS sequence"/>
</dbReference>
<reference evidence="1 2" key="1">
    <citation type="submission" date="2024-02" db="EMBL/GenBank/DDBJ databases">
        <title>Bacteria isolated from the canopy kelp, Nereocystis luetkeana.</title>
        <authorList>
            <person name="Pfister C.A."/>
            <person name="Younker I.T."/>
            <person name="Light S.H."/>
        </authorList>
    </citation>
    <scope>NUCLEOTIDE SEQUENCE [LARGE SCALE GENOMIC DNA]</scope>
    <source>
        <strain evidence="1 2">TI.1.15</strain>
    </source>
</reference>
<comment type="caution">
    <text evidence="1">The sequence shown here is derived from an EMBL/GenBank/DDBJ whole genome shotgun (WGS) entry which is preliminary data.</text>
</comment>
<gene>
    <name evidence="1" type="ORF">V8Z71_13510</name>
</gene>
<dbReference type="EMBL" id="JBANDX010000010">
    <property type="protein sequence ID" value="MEL0609334.1"/>
    <property type="molecule type" value="Genomic_DNA"/>
</dbReference>
<keyword evidence="2" id="KW-1185">Reference proteome</keyword>
<dbReference type="Gene3D" id="1.50.10.100">
    <property type="entry name" value="Chondroitin AC/alginate lyase"/>
    <property type="match status" value="1"/>
</dbReference>
<evidence type="ECO:0008006" key="3">
    <source>
        <dbReference type="Google" id="ProtNLM"/>
    </source>
</evidence>
<evidence type="ECO:0000313" key="2">
    <source>
        <dbReference type="Proteomes" id="UP001377160"/>
    </source>
</evidence>
<protein>
    <recommendedName>
        <fullName evidence="3">Heparin-sulfate lyase N-terminal domain-containing protein</fullName>
    </recommendedName>
</protein>
<accession>A0ABU9FT02</accession>
<sequence>MNKMKRIIYYLKGLIFDVFRAFRFVVAVNFSNKLQPVKPCSKRVGSNVVLNQFLQNKLNVLSDVVVDRPSNWNSDPYSGYYWSPYKWHKLTNIERPKLSDIKIPWEISRMQDYLFNVAAFNSDRAYNKFVCDINRFVDSNVVGFGVNYACSMDVSIRAHNLVLFLKYFYKNDLSANDNAIVLLRCSLAHIEYYDEKNGDVRNNHYLTNILGVLSICWLLFSITSQHKYLDKIKIWYRKLLVELDYQFDNSGMNFEGSFNYHRLSCEIVFNVYLILKEIDLFDLSYLSSKIGMMLEHLKFMRNTLGFSHVGDTDSGFILDLNTEYIQVDDFVIKNSAFNSIYMLDFPKFDSLSFEALFQYVNTRPVNIAAQKPKLTMSDSLDTKNWRFFVGADKFDNSYLNLSCGVCKLFTPNGWLLIKFKGTNNSGHSHYDFMRTEVFFDDTYYSLFPGTGSYVDIDNSRFNTRVNNYHHSIDWNNPGFSPLPFGGEYKGLPIVELTKNYFSVVHNDEYIKIYFRGNNLVFDSNVLTTVLPRYYWLSYGVSTEVCYL</sequence>
<proteinExistence type="predicted"/>
<evidence type="ECO:0000313" key="1">
    <source>
        <dbReference type="EMBL" id="MEL0609334.1"/>
    </source>
</evidence>
<organism evidence="1 2">
    <name type="scientific">Vibrio echinoideorum</name>
    <dbReference type="NCBI Taxonomy" id="2100116"/>
    <lineage>
        <taxon>Bacteria</taxon>
        <taxon>Pseudomonadati</taxon>
        <taxon>Pseudomonadota</taxon>
        <taxon>Gammaproteobacteria</taxon>
        <taxon>Vibrionales</taxon>
        <taxon>Vibrionaceae</taxon>
        <taxon>Vibrio</taxon>
    </lineage>
</organism>